<dbReference type="GO" id="GO:0016020">
    <property type="term" value="C:membrane"/>
    <property type="evidence" value="ECO:0007669"/>
    <property type="project" value="TreeGrafter"/>
</dbReference>
<evidence type="ECO:0000313" key="8">
    <source>
        <dbReference type="EMBL" id="RYP07616.1"/>
    </source>
</evidence>
<dbReference type="OrthoDB" id="413079at2759"/>
<keyword evidence="9" id="KW-1185">Reference proteome</keyword>
<dbReference type="Gene3D" id="1.20.1250.20">
    <property type="entry name" value="MFS general substrate transporter like domains"/>
    <property type="match status" value="1"/>
</dbReference>
<dbReference type="InterPro" id="IPR036259">
    <property type="entry name" value="MFS_trans_sf"/>
</dbReference>
<keyword evidence="6 7" id="KW-0472">Membrane</keyword>
<dbReference type="PANTHER" id="PTHR23514">
    <property type="entry name" value="BYPASS OF STOP CODON PROTEIN 6"/>
    <property type="match status" value="1"/>
</dbReference>
<reference evidence="8 9" key="1">
    <citation type="submission" date="2018-06" db="EMBL/GenBank/DDBJ databases">
        <title>Complete Genomes of Monosporascus.</title>
        <authorList>
            <person name="Robinson A.J."/>
            <person name="Natvig D.O."/>
        </authorList>
    </citation>
    <scope>NUCLEOTIDE SEQUENCE [LARGE SCALE GENOMIC DNA]</scope>
    <source>
        <strain evidence="8 9">CBS 110550</strain>
    </source>
</reference>
<organism evidence="8 9">
    <name type="scientific">Monosporascus ibericus</name>
    <dbReference type="NCBI Taxonomy" id="155417"/>
    <lineage>
        <taxon>Eukaryota</taxon>
        <taxon>Fungi</taxon>
        <taxon>Dikarya</taxon>
        <taxon>Ascomycota</taxon>
        <taxon>Pezizomycotina</taxon>
        <taxon>Sordariomycetes</taxon>
        <taxon>Xylariomycetidae</taxon>
        <taxon>Xylariales</taxon>
        <taxon>Xylariales incertae sedis</taxon>
        <taxon>Monosporascus</taxon>
    </lineage>
</organism>
<evidence type="ECO:0000313" key="9">
    <source>
        <dbReference type="Proteomes" id="UP000293360"/>
    </source>
</evidence>
<feature type="transmembrane region" description="Helical" evidence="7">
    <location>
        <begin position="61"/>
        <end position="86"/>
    </location>
</feature>
<evidence type="ECO:0000256" key="1">
    <source>
        <dbReference type="ARBA" id="ARBA00004127"/>
    </source>
</evidence>
<comment type="caution">
    <text evidence="8">The sequence shown here is derived from an EMBL/GenBank/DDBJ whole genome shotgun (WGS) entry which is preliminary data.</text>
</comment>
<keyword evidence="4 7" id="KW-0812">Transmembrane</keyword>
<evidence type="ECO:0000256" key="6">
    <source>
        <dbReference type="ARBA" id="ARBA00023136"/>
    </source>
</evidence>
<evidence type="ECO:0000256" key="4">
    <source>
        <dbReference type="ARBA" id="ARBA00022692"/>
    </source>
</evidence>
<dbReference type="EMBL" id="QJNU01000089">
    <property type="protein sequence ID" value="RYP07616.1"/>
    <property type="molecule type" value="Genomic_DNA"/>
</dbReference>
<keyword evidence="3" id="KW-0813">Transport</keyword>
<dbReference type="GO" id="GO:0012505">
    <property type="term" value="C:endomembrane system"/>
    <property type="evidence" value="ECO:0007669"/>
    <property type="project" value="UniProtKB-SubCell"/>
</dbReference>
<sequence length="141" mass="15137">MDHADEILGSLHAGLEVITSVAAIWTSNAAAYRASVSHSSESQKGSLKDALTKRLAARVTWLCALFPLGYVGIEIALGGWIVLFIIQVRHCEESALGMTATGLWLASAIGPLILGFVTPRIRGKSVINIYLPFVMGLELLF</sequence>
<dbReference type="SUPFAM" id="SSF103473">
    <property type="entry name" value="MFS general substrate transporter"/>
    <property type="match status" value="1"/>
</dbReference>
<evidence type="ECO:0000256" key="3">
    <source>
        <dbReference type="ARBA" id="ARBA00022448"/>
    </source>
</evidence>
<dbReference type="PANTHER" id="PTHR23514:SF3">
    <property type="entry name" value="BYPASS OF STOP CODON PROTEIN 6"/>
    <property type="match status" value="1"/>
</dbReference>
<comment type="subcellular location">
    <subcellularLocation>
        <location evidence="1">Endomembrane system</location>
        <topology evidence="1">Multi-pass membrane protein</topology>
    </subcellularLocation>
</comment>
<protein>
    <recommendedName>
        <fullName evidence="10">Major facilitator superfamily (MFS) profile domain-containing protein</fullName>
    </recommendedName>
</protein>
<keyword evidence="5 7" id="KW-1133">Transmembrane helix</keyword>
<evidence type="ECO:0000256" key="2">
    <source>
        <dbReference type="ARBA" id="ARBA00008335"/>
    </source>
</evidence>
<accession>A0A4Q4TKK9</accession>
<gene>
    <name evidence="8" type="ORF">DL764_002394</name>
</gene>
<dbReference type="InterPro" id="IPR051788">
    <property type="entry name" value="MFS_Transporter"/>
</dbReference>
<evidence type="ECO:0000256" key="7">
    <source>
        <dbReference type="SAM" id="Phobius"/>
    </source>
</evidence>
<evidence type="ECO:0000256" key="5">
    <source>
        <dbReference type="ARBA" id="ARBA00022989"/>
    </source>
</evidence>
<dbReference type="Proteomes" id="UP000293360">
    <property type="component" value="Unassembled WGS sequence"/>
</dbReference>
<proteinExistence type="inferred from homology"/>
<dbReference type="AlphaFoldDB" id="A0A4Q4TKK9"/>
<comment type="similarity">
    <text evidence="2">Belongs to the major facilitator superfamily.</text>
</comment>
<name>A0A4Q4TKK9_9PEZI</name>
<feature type="transmembrane region" description="Helical" evidence="7">
    <location>
        <begin position="98"/>
        <end position="117"/>
    </location>
</feature>
<evidence type="ECO:0008006" key="10">
    <source>
        <dbReference type="Google" id="ProtNLM"/>
    </source>
</evidence>